<gene>
    <name evidence="2" type="ORF">SAMN04488109_4058</name>
</gene>
<dbReference type="InterPro" id="IPR015867">
    <property type="entry name" value="N-reg_PII/ATP_PRibTrfase_C"/>
</dbReference>
<proteinExistence type="inferred from homology"/>
<dbReference type="PANTHER" id="PTHR35983">
    <property type="entry name" value="UPF0166 PROTEIN TM_0021"/>
    <property type="match status" value="1"/>
</dbReference>
<dbReference type="PANTHER" id="PTHR35983:SF1">
    <property type="entry name" value="UPF0166 PROTEIN TM_0021"/>
    <property type="match status" value="1"/>
</dbReference>
<reference evidence="2 3" key="1">
    <citation type="submission" date="2016-11" db="EMBL/GenBank/DDBJ databases">
        <authorList>
            <person name="Jaros S."/>
            <person name="Januszkiewicz K."/>
            <person name="Wedrychowicz H."/>
        </authorList>
    </citation>
    <scope>NUCLEOTIDE SEQUENCE [LARGE SCALE GENOMIC DNA]</scope>
    <source>
        <strain evidence="2 3">DSM 24574</strain>
    </source>
</reference>
<dbReference type="Pfam" id="PF02641">
    <property type="entry name" value="DUF190"/>
    <property type="match status" value="1"/>
</dbReference>
<evidence type="ECO:0000313" key="3">
    <source>
        <dbReference type="Proteomes" id="UP000184212"/>
    </source>
</evidence>
<evidence type="ECO:0000256" key="1">
    <source>
        <dbReference type="ARBA" id="ARBA00010554"/>
    </source>
</evidence>
<organism evidence="2 3">
    <name type="scientific">Chryseolinea serpens</name>
    <dbReference type="NCBI Taxonomy" id="947013"/>
    <lineage>
        <taxon>Bacteria</taxon>
        <taxon>Pseudomonadati</taxon>
        <taxon>Bacteroidota</taxon>
        <taxon>Cytophagia</taxon>
        <taxon>Cytophagales</taxon>
        <taxon>Fulvivirgaceae</taxon>
        <taxon>Chryseolinea</taxon>
    </lineage>
</organism>
<dbReference type="AlphaFoldDB" id="A0A1M5TFN8"/>
<accession>A0A1M5TFN8</accession>
<evidence type="ECO:0000313" key="2">
    <source>
        <dbReference type="EMBL" id="SHH49635.1"/>
    </source>
</evidence>
<dbReference type="InterPro" id="IPR003793">
    <property type="entry name" value="UPF0166"/>
</dbReference>
<dbReference type="RefSeq" id="WP_073137651.1">
    <property type="nucleotide sequence ID" value="NZ_FQWQ01000003.1"/>
</dbReference>
<dbReference type="SUPFAM" id="SSF54913">
    <property type="entry name" value="GlnB-like"/>
    <property type="match status" value="1"/>
</dbReference>
<name>A0A1M5TFN8_9BACT</name>
<dbReference type="EMBL" id="FQWQ01000003">
    <property type="protein sequence ID" value="SHH49635.1"/>
    <property type="molecule type" value="Genomic_DNA"/>
</dbReference>
<protein>
    <submittedName>
        <fullName evidence="2">Uncharacterized protein</fullName>
    </submittedName>
</protein>
<dbReference type="Proteomes" id="UP000184212">
    <property type="component" value="Unassembled WGS sequence"/>
</dbReference>
<sequence>MLQAQIFIDKDELHGSQPLFEYIIRFLIRHKIKGATAFRGHIGFGSNQHLKRPDDLFSFDEPPMMITFIDEDEKVLHTVSQLRKEFKNGLIITHPVEIH</sequence>
<comment type="similarity">
    <text evidence="1">Belongs to the UPF0166 family.</text>
</comment>
<dbReference type="Gene3D" id="3.30.70.120">
    <property type="match status" value="1"/>
</dbReference>
<dbReference type="OrthoDB" id="9795599at2"/>
<dbReference type="InterPro" id="IPR011322">
    <property type="entry name" value="N-reg_PII-like_a/b"/>
</dbReference>
<keyword evidence="3" id="KW-1185">Reference proteome</keyword>
<dbReference type="STRING" id="947013.SAMN04488109_4058"/>